<evidence type="ECO:0000313" key="4">
    <source>
        <dbReference type="Proteomes" id="UP000049455"/>
    </source>
</evidence>
<gene>
    <name evidence="3" type="ORF">JSE7799_03461</name>
</gene>
<reference evidence="3 4" key="1">
    <citation type="submission" date="2015-09" db="EMBL/GenBank/DDBJ databases">
        <authorList>
            <person name="Jackson K.R."/>
            <person name="Lunt B.L."/>
            <person name="Fisher J.N.B."/>
            <person name="Gardner A.V."/>
            <person name="Bailey M.E."/>
            <person name="Deus L.M."/>
            <person name="Earl A.S."/>
            <person name="Gibby P.D."/>
            <person name="Hartmann K.A."/>
            <person name="Liu J.E."/>
            <person name="Manci A.M."/>
            <person name="Nielsen D.A."/>
            <person name="Solomon M.B."/>
            <person name="Breakwell D.P."/>
            <person name="Burnett S.H."/>
            <person name="Grose J.H."/>
        </authorList>
    </citation>
    <scope>NUCLEOTIDE SEQUENCE [LARGE SCALE GENOMIC DNA]</scope>
    <source>
        <strain evidence="3 4">CECT 7799</strain>
    </source>
</reference>
<feature type="region of interest" description="Disordered" evidence="1">
    <location>
        <begin position="80"/>
        <end position="102"/>
    </location>
</feature>
<sequence>MSKILASLSALALIAAPIAASADESVRLLTSKSTGNLGTAVSDDIVIVDEAPVAGGGLGTAGAVALGIGGLLVAAALLDDSDDDDDDDTTTTTTTTAENGDD</sequence>
<proteinExistence type="predicted"/>
<keyword evidence="2" id="KW-0732">Signal</keyword>
<feature type="chain" id="PRO_5005810158" evidence="2">
    <location>
        <begin position="23"/>
        <end position="102"/>
    </location>
</feature>
<feature type="signal peptide" evidence="2">
    <location>
        <begin position="1"/>
        <end position="22"/>
    </location>
</feature>
<dbReference type="EMBL" id="CYPR01000228">
    <property type="protein sequence ID" value="CUH40726.1"/>
    <property type="molecule type" value="Genomic_DNA"/>
</dbReference>
<accession>A0A0M7BH96</accession>
<name>A0A0M7BH96_9RHOB</name>
<feature type="compositionally biased region" description="Acidic residues" evidence="1">
    <location>
        <begin position="80"/>
        <end position="89"/>
    </location>
</feature>
<evidence type="ECO:0000256" key="2">
    <source>
        <dbReference type="SAM" id="SignalP"/>
    </source>
</evidence>
<dbReference type="AlphaFoldDB" id="A0A0M7BH96"/>
<dbReference type="RefSeq" id="WP_055664725.1">
    <property type="nucleotide sequence ID" value="NZ_CYPR01000228.1"/>
</dbReference>
<organism evidence="3 4">
    <name type="scientific">Jannaschia seosinensis</name>
    <dbReference type="NCBI Taxonomy" id="313367"/>
    <lineage>
        <taxon>Bacteria</taxon>
        <taxon>Pseudomonadati</taxon>
        <taxon>Pseudomonadota</taxon>
        <taxon>Alphaproteobacteria</taxon>
        <taxon>Rhodobacterales</taxon>
        <taxon>Roseobacteraceae</taxon>
        <taxon>Jannaschia</taxon>
    </lineage>
</organism>
<feature type="compositionally biased region" description="Low complexity" evidence="1">
    <location>
        <begin position="90"/>
        <end position="102"/>
    </location>
</feature>
<evidence type="ECO:0000256" key="1">
    <source>
        <dbReference type="SAM" id="MobiDB-lite"/>
    </source>
</evidence>
<evidence type="ECO:0000313" key="3">
    <source>
        <dbReference type="EMBL" id="CUH40726.1"/>
    </source>
</evidence>
<keyword evidence="4" id="KW-1185">Reference proteome</keyword>
<dbReference type="STRING" id="313367.JSE7799_03461"/>
<protein>
    <submittedName>
        <fullName evidence="3">Uncharacterized protein</fullName>
    </submittedName>
</protein>
<dbReference type="Proteomes" id="UP000049455">
    <property type="component" value="Unassembled WGS sequence"/>
</dbReference>